<keyword evidence="5 6" id="KW-0408">Iron</keyword>
<comment type="cofactor">
    <cofactor evidence="1">
        <name>heme</name>
        <dbReference type="ChEBI" id="CHEBI:30413"/>
    </cofactor>
</comment>
<dbReference type="InterPro" id="IPR009050">
    <property type="entry name" value="Globin-like_sf"/>
</dbReference>
<evidence type="ECO:0000313" key="8">
    <source>
        <dbReference type="Proteomes" id="UP000545507"/>
    </source>
</evidence>
<dbReference type="InterPro" id="IPR001486">
    <property type="entry name" value="Hemoglobin_trunc"/>
</dbReference>
<keyword evidence="4 6" id="KW-0479">Metal-binding</keyword>
<dbReference type="GO" id="GO:0019825">
    <property type="term" value="F:oxygen binding"/>
    <property type="evidence" value="ECO:0007669"/>
    <property type="project" value="InterPro"/>
</dbReference>
<dbReference type="Gene3D" id="1.10.490.10">
    <property type="entry name" value="Globins"/>
    <property type="match status" value="1"/>
</dbReference>
<keyword evidence="2" id="KW-0813">Transport</keyword>
<comment type="caution">
    <text evidence="7">The sequence shown here is derived from an EMBL/GenBank/DDBJ whole genome shotgun (WGS) entry which is preliminary data.</text>
</comment>
<evidence type="ECO:0000256" key="4">
    <source>
        <dbReference type="ARBA" id="ARBA00022723"/>
    </source>
</evidence>
<protein>
    <submittedName>
        <fullName evidence="7">Group 1 truncated hemoglobin</fullName>
    </submittedName>
</protein>
<keyword evidence="8" id="KW-1185">Reference proteome</keyword>
<proteinExistence type="predicted"/>
<dbReference type="InterPro" id="IPR012292">
    <property type="entry name" value="Globin/Proto"/>
</dbReference>
<dbReference type="Proteomes" id="UP000545507">
    <property type="component" value="Unassembled WGS sequence"/>
</dbReference>
<dbReference type="Pfam" id="PF01152">
    <property type="entry name" value="Bac_globin"/>
    <property type="match status" value="1"/>
</dbReference>
<feature type="binding site" description="distal binding residue" evidence="6">
    <location>
        <position position="71"/>
    </location>
    <ligand>
        <name>heme</name>
        <dbReference type="ChEBI" id="CHEBI:30413"/>
    </ligand>
    <ligandPart>
        <name>Fe</name>
        <dbReference type="ChEBI" id="CHEBI:18248"/>
    </ligandPart>
</feature>
<dbReference type="SUPFAM" id="SSF46458">
    <property type="entry name" value="Globin-like"/>
    <property type="match status" value="1"/>
</dbReference>
<dbReference type="PROSITE" id="PS01213">
    <property type="entry name" value="GLOBIN_FAM_2"/>
    <property type="match status" value="1"/>
</dbReference>
<evidence type="ECO:0000256" key="1">
    <source>
        <dbReference type="ARBA" id="ARBA00001971"/>
    </source>
</evidence>
<evidence type="ECO:0000256" key="2">
    <source>
        <dbReference type="ARBA" id="ARBA00022448"/>
    </source>
</evidence>
<keyword evidence="3 6" id="KW-0349">Heme</keyword>
<dbReference type="InterPro" id="IPR019795">
    <property type="entry name" value="Globin_bac-like_CS"/>
</dbReference>
<organism evidence="7 8">
    <name type="scientific">Hydrogenophaga aromaticivorans</name>
    <dbReference type="NCBI Taxonomy" id="2610898"/>
    <lineage>
        <taxon>Bacteria</taxon>
        <taxon>Pseudomonadati</taxon>
        <taxon>Pseudomonadota</taxon>
        <taxon>Betaproteobacteria</taxon>
        <taxon>Burkholderiales</taxon>
        <taxon>Comamonadaceae</taxon>
        <taxon>Hydrogenophaga</taxon>
    </lineage>
</organism>
<evidence type="ECO:0000256" key="6">
    <source>
        <dbReference type="PIRSR" id="PIRSR601486-1"/>
    </source>
</evidence>
<dbReference type="GO" id="GO:0015671">
    <property type="term" value="P:oxygen transport"/>
    <property type="evidence" value="ECO:0007669"/>
    <property type="project" value="InterPro"/>
</dbReference>
<evidence type="ECO:0000256" key="5">
    <source>
        <dbReference type="ARBA" id="ARBA00023004"/>
    </source>
</evidence>
<dbReference type="CDD" id="cd00454">
    <property type="entry name" value="TrHb1_N"/>
    <property type="match status" value="1"/>
</dbReference>
<evidence type="ECO:0000256" key="3">
    <source>
        <dbReference type="ARBA" id="ARBA00022617"/>
    </source>
</evidence>
<dbReference type="AlphaFoldDB" id="A0A7Y8KYU2"/>
<name>A0A7Y8KYU2_9BURK</name>
<sequence length="119" mass="12837">MTSSLYQRLGESEGITAIVDDAVDRHAVNPLLAPRFSGKDLAHAKRMGAQFFCMGAGGPQRYEGRDLRTAHAGMNINEQELIATIDDFVAAMQGQGVGTTEINEVVAILYSLKGDVLRV</sequence>
<accession>A0A7Y8KYU2</accession>
<evidence type="ECO:0000313" key="7">
    <source>
        <dbReference type="EMBL" id="NWF46651.1"/>
    </source>
</evidence>
<dbReference type="GO" id="GO:0046872">
    <property type="term" value="F:metal ion binding"/>
    <property type="evidence" value="ECO:0007669"/>
    <property type="project" value="UniProtKB-KW"/>
</dbReference>
<gene>
    <name evidence="7" type="ORF">F3K02_15540</name>
</gene>
<dbReference type="GO" id="GO:0020037">
    <property type="term" value="F:heme binding"/>
    <property type="evidence" value="ECO:0007669"/>
    <property type="project" value="InterPro"/>
</dbReference>
<dbReference type="EMBL" id="VYGV01000015">
    <property type="protein sequence ID" value="NWF46651.1"/>
    <property type="molecule type" value="Genomic_DNA"/>
</dbReference>
<reference evidence="7 8" key="1">
    <citation type="submission" date="2019-09" db="EMBL/GenBank/DDBJ databases">
        <title>Hydrogenophaga aromatica sp. nov., isolated from a para-xylene-degrading enrichment culture.</title>
        <authorList>
            <person name="Tancsics A."/>
            <person name="Banerjee S."/>
        </authorList>
    </citation>
    <scope>NUCLEOTIDE SEQUENCE [LARGE SCALE GENOMIC DNA]</scope>
    <source>
        <strain evidence="7 8">D2P1</strain>
    </source>
</reference>
<dbReference type="RefSeq" id="WP_177136557.1">
    <property type="nucleotide sequence ID" value="NZ_VYGV01000015.1"/>
</dbReference>